<comment type="caution">
    <text evidence="1">The sequence shown here is derived from an EMBL/GenBank/DDBJ whole genome shotgun (WGS) entry which is preliminary data.</text>
</comment>
<keyword evidence="2" id="KW-1185">Reference proteome</keyword>
<accession>A0A8X6M909</accession>
<dbReference type="AlphaFoldDB" id="A0A8X6M909"/>
<protein>
    <submittedName>
        <fullName evidence="1">Uncharacterized protein</fullName>
    </submittedName>
</protein>
<gene>
    <name evidence="1" type="primary">AVEN_203504_1</name>
    <name evidence="1" type="ORF">NPIL_206271</name>
</gene>
<dbReference type="Proteomes" id="UP000887013">
    <property type="component" value="Unassembled WGS sequence"/>
</dbReference>
<name>A0A8X6M909_NEPPI</name>
<sequence length="209" mass="23366">MNKISTEGAELEDGTVAARADLLVYVPICLATGGQVNVVHQQVLCALVEVLVEDVLLPPNVLYMLGGPRSEENSLAQSSQDLRGEPGVLNETEVSIEILLEKVPENVEDSQSNITSCRNEVGTTIIKDEEIPLRWIREAWWLIGFALSRRLCRFSIIGMGARQRGQKNYYKVDEYLLHRDKIHGESIGQLVVPECRRIDALRLAHTSVF</sequence>
<evidence type="ECO:0000313" key="2">
    <source>
        <dbReference type="Proteomes" id="UP000887013"/>
    </source>
</evidence>
<dbReference type="EMBL" id="BMAW01042743">
    <property type="protein sequence ID" value="GFS35869.1"/>
    <property type="molecule type" value="Genomic_DNA"/>
</dbReference>
<reference evidence="1" key="1">
    <citation type="submission" date="2020-08" db="EMBL/GenBank/DDBJ databases">
        <title>Multicomponent nature underlies the extraordinary mechanical properties of spider dragline silk.</title>
        <authorList>
            <person name="Kono N."/>
            <person name="Nakamura H."/>
            <person name="Mori M."/>
            <person name="Yoshida Y."/>
            <person name="Ohtoshi R."/>
            <person name="Malay A.D."/>
            <person name="Moran D.A.P."/>
            <person name="Tomita M."/>
            <person name="Numata K."/>
            <person name="Arakawa K."/>
        </authorList>
    </citation>
    <scope>NUCLEOTIDE SEQUENCE</scope>
</reference>
<feature type="non-terminal residue" evidence="1">
    <location>
        <position position="1"/>
    </location>
</feature>
<proteinExistence type="predicted"/>
<organism evidence="1 2">
    <name type="scientific">Nephila pilipes</name>
    <name type="common">Giant wood spider</name>
    <name type="synonym">Nephila maculata</name>
    <dbReference type="NCBI Taxonomy" id="299642"/>
    <lineage>
        <taxon>Eukaryota</taxon>
        <taxon>Metazoa</taxon>
        <taxon>Ecdysozoa</taxon>
        <taxon>Arthropoda</taxon>
        <taxon>Chelicerata</taxon>
        <taxon>Arachnida</taxon>
        <taxon>Araneae</taxon>
        <taxon>Araneomorphae</taxon>
        <taxon>Entelegynae</taxon>
        <taxon>Araneoidea</taxon>
        <taxon>Nephilidae</taxon>
        <taxon>Nephila</taxon>
    </lineage>
</organism>
<evidence type="ECO:0000313" key="1">
    <source>
        <dbReference type="EMBL" id="GFS35869.1"/>
    </source>
</evidence>